<organism evidence="7 8">
    <name type="scientific">Apatococcus fuscideae</name>
    <dbReference type="NCBI Taxonomy" id="2026836"/>
    <lineage>
        <taxon>Eukaryota</taxon>
        <taxon>Viridiplantae</taxon>
        <taxon>Chlorophyta</taxon>
        <taxon>core chlorophytes</taxon>
        <taxon>Trebouxiophyceae</taxon>
        <taxon>Chlorellales</taxon>
        <taxon>Chlorellaceae</taxon>
        <taxon>Apatococcus</taxon>
    </lineage>
</organism>
<proteinExistence type="inferred from homology"/>
<dbReference type="EMBL" id="JALJOV010002068">
    <property type="protein sequence ID" value="KAK9835119.1"/>
    <property type="molecule type" value="Genomic_DNA"/>
</dbReference>
<dbReference type="Gene3D" id="1.20.1260.100">
    <property type="entry name" value="TspO/MBR protein"/>
    <property type="match status" value="1"/>
</dbReference>
<dbReference type="GO" id="GO:0016020">
    <property type="term" value="C:membrane"/>
    <property type="evidence" value="ECO:0007669"/>
    <property type="project" value="UniProtKB-SubCell"/>
</dbReference>
<dbReference type="Proteomes" id="UP001485043">
    <property type="component" value="Unassembled WGS sequence"/>
</dbReference>
<evidence type="ECO:0000256" key="1">
    <source>
        <dbReference type="ARBA" id="ARBA00004141"/>
    </source>
</evidence>
<evidence type="ECO:0000313" key="7">
    <source>
        <dbReference type="EMBL" id="KAK9835119.1"/>
    </source>
</evidence>
<comment type="subcellular location">
    <subcellularLocation>
        <location evidence="1">Membrane</location>
        <topology evidence="1">Multi-pass membrane protein</topology>
    </subcellularLocation>
</comment>
<dbReference type="AlphaFoldDB" id="A0AAW1RMY8"/>
<evidence type="ECO:0000313" key="8">
    <source>
        <dbReference type="Proteomes" id="UP001485043"/>
    </source>
</evidence>
<dbReference type="PANTHER" id="PTHR10057:SF0">
    <property type="entry name" value="TRANSLOCATOR PROTEIN"/>
    <property type="match status" value="1"/>
</dbReference>
<dbReference type="InterPro" id="IPR038330">
    <property type="entry name" value="TspO/MBR-related_sf"/>
</dbReference>
<feature type="transmembrane region" description="Helical" evidence="6">
    <location>
        <begin position="94"/>
        <end position="112"/>
    </location>
</feature>
<evidence type="ECO:0000256" key="3">
    <source>
        <dbReference type="ARBA" id="ARBA00022692"/>
    </source>
</evidence>
<evidence type="ECO:0000256" key="5">
    <source>
        <dbReference type="ARBA" id="ARBA00023136"/>
    </source>
</evidence>
<evidence type="ECO:0000256" key="4">
    <source>
        <dbReference type="ARBA" id="ARBA00022989"/>
    </source>
</evidence>
<name>A0AAW1RMY8_9CHLO</name>
<dbReference type="PIRSF" id="PIRSF005859">
    <property type="entry name" value="PBR"/>
    <property type="match status" value="1"/>
</dbReference>
<accession>A0AAW1RMY8</accession>
<sequence>MSLMQLAGDFLQQSGIPRPNVALLVSLGLVFGAQQLVPAYTANLKNWYPKLRKPRWTPPNWMFPAIWIPLKFMQVAAIWLIWEKKGSPLLRDDWHLTGPALPFAIFLVHLALGDIWNVSFFGHQQLKPSLPWMGAFWLSILGCIITFRPISLMASNLMLPTIAWVSIAAKLNWDIVQLNSSKSA</sequence>
<reference evidence="7 8" key="1">
    <citation type="journal article" date="2024" name="Nat. Commun.">
        <title>Phylogenomics reveals the evolutionary origins of lichenization in chlorophyte algae.</title>
        <authorList>
            <person name="Puginier C."/>
            <person name="Libourel C."/>
            <person name="Otte J."/>
            <person name="Skaloud P."/>
            <person name="Haon M."/>
            <person name="Grisel S."/>
            <person name="Petersen M."/>
            <person name="Berrin J.G."/>
            <person name="Delaux P.M."/>
            <person name="Dal Grande F."/>
            <person name="Keller J."/>
        </authorList>
    </citation>
    <scope>NUCLEOTIDE SEQUENCE [LARGE SCALE GENOMIC DNA]</scope>
    <source>
        <strain evidence="7 8">SAG 2523</strain>
    </source>
</reference>
<evidence type="ECO:0000256" key="6">
    <source>
        <dbReference type="SAM" id="Phobius"/>
    </source>
</evidence>
<gene>
    <name evidence="7" type="ORF">WJX84_008200</name>
</gene>
<comment type="similarity">
    <text evidence="2">Belongs to the TspO/BZRP family.</text>
</comment>
<dbReference type="FunFam" id="1.20.1260.100:FF:000001">
    <property type="entry name" value="translocator protein 2"/>
    <property type="match status" value="1"/>
</dbReference>
<keyword evidence="4 6" id="KW-1133">Transmembrane helix</keyword>
<dbReference type="InterPro" id="IPR004307">
    <property type="entry name" value="TspO_MBR"/>
</dbReference>
<dbReference type="Pfam" id="PF03073">
    <property type="entry name" value="TspO_MBR"/>
    <property type="match status" value="1"/>
</dbReference>
<keyword evidence="8" id="KW-1185">Reference proteome</keyword>
<feature type="transmembrane region" description="Helical" evidence="6">
    <location>
        <begin position="61"/>
        <end position="82"/>
    </location>
</feature>
<comment type="caution">
    <text evidence="7">The sequence shown here is derived from an EMBL/GenBank/DDBJ whole genome shotgun (WGS) entry which is preliminary data.</text>
</comment>
<feature type="transmembrane region" description="Helical" evidence="6">
    <location>
        <begin position="132"/>
        <end position="150"/>
    </location>
</feature>
<protein>
    <recommendedName>
        <fullName evidence="9">TspO protein</fullName>
    </recommendedName>
</protein>
<dbReference type="PANTHER" id="PTHR10057">
    <property type="entry name" value="PERIPHERAL-TYPE BENZODIAZEPINE RECEPTOR"/>
    <property type="match status" value="1"/>
</dbReference>
<evidence type="ECO:0000256" key="2">
    <source>
        <dbReference type="ARBA" id="ARBA00007524"/>
    </source>
</evidence>
<keyword evidence="5 6" id="KW-0472">Membrane</keyword>
<dbReference type="CDD" id="cd15904">
    <property type="entry name" value="TSPO_MBR"/>
    <property type="match status" value="1"/>
</dbReference>
<evidence type="ECO:0008006" key="9">
    <source>
        <dbReference type="Google" id="ProtNLM"/>
    </source>
</evidence>
<keyword evidence="3 6" id="KW-0812">Transmembrane</keyword>
<dbReference type="GO" id="GO:0033013">
    <property type="term" value="P:tetrapyrrole metabolic process"/>
    <property type="evidence" value="ECO:0007669"/>
    <property type="project" value="UniProtKB-ARBA"/>
</dbReference>
<feature type="transmembrane region" description="Helical" evidence="6">
    <location>
        <begin position="21"/>
        <end position="41"/>
    </location>
</feature>